<evidence type="ECO:0000313" key="5">
    <source>
        <dbReference type="EMBL" id="KAK5625154.1"/>
    </source>
</evidence>
<comment type="subcellular location">
    <subcellularLocation>
        <location evidence="1">Membrane</location>
        <topology evidence="1">Multi-pass membrane protein</topology>
    </subcellularLocation>
</comment>
<feature type="transmembrane region" description="Helical" evidence="3">
    <location>
        <begin position="424"/>
        <end position="442"/>
    </location>
</feature>
<reference evidence="5 6" key="1">
    <citation type="submission" date="2023-10" db="EMBL/GenBank/DDBJ databases">
        <title>Draft genome sequence of Xylaria bambusicola isolate GMP-LS, the root and basal stem rot pathogen of sugarcane in Indonesia.</title>
        <authorList>
            <person name="Selvaraj P."/>
            <person name="Muralishankar V."/>
            <person name="Muruganantham S."/>
            <person name="Sp S."/>
            <person name="Haryani S."/>
            <person name="Lau K.J.X."/>
            <person name="Naqvi N.I."/>
        </authorList>
    </citation>
    <scope>NUCLEOTIDE SEQUENCE [LARGE SCALE GENOMIC DNA]</scope>
    <source>
        <strain evidence="5">GMP-LS</strain>
    </source>
</reference>
<dbReference type="GO" id="GO:0016020">
    <property type="term" value="C:membrane"/>
    <property type="evidence" value="ECO:0007669"/>
    <property type="project" value="UniProtKB-SubCell"/>
</dbReference>
<feature type="transmembrane region" description="Helical" evidence="3">
    <location>
        <begin position="102"/>
        <end position="120"/>
    </location>
</feature>
<feature type="transmembrane region" description="Helical" evidence="3">
    <location>
        <begin position="462"/>
        <end position="482"/>
    </location>
</feature>
<name>A0AAN7UFA9_9PEZI</name>
<sequence length="491" mass="52713">MIIKHNATMNEKFSVTSEIHSDHDTITSSASGDLDAIHEVSTENGTDSLEKGFVTSDRRSSISKASGDLKRTASNVLAQVASRITTKSWAEPPPPPDGGLKAWTQAGMGFFVLFSTWGYANSFGAFQTYYTQTLPEPPSTISWIGGIQVLLSLVTGLVSGRLLDAGFFMPVFFVGIVVQLSGIFLMSISTKFWQLFLTQGVVSGLGAGIYFTPAVSLVSTYFDKRRGLAVGIATAGNSVGGAVYPLIVRELIPKVGFAWTTRAIGFLNFGLLSLAFAFMRPRLPPRKSGPIFELSAFKEIKFTGFLCSAFFVFWANYYTFYYIASFGTQALNLPYSSASLLVVIINGVGLPFRILVPMLADRIGNLNVIVPIALIWAIVSFTWLAVHSISGYYAFTVVYGITSASFQCLFPSTVARITPRLDTIGTRLGMAFSVSGLASLTGPPIGGAIQAASGGGFLAPQIWAATVTLLAFMLFTAVRIHIGGLSLKARC</sequence>
<dbReference type="PANTHER" id="PTHR11360:SF130">
    <property type="entry name" value="MAJOR FACILITATOR SUPERFAMILY (MFS) PROFILE DOMAIN-CONTAINING PROTEIN-RELATED"/>
    <property type="match status" value="1"/>
</dbReference>
<dbReference type="PANTHER" id="PTHR11360">
    <property type="entry name" value="MONOCARBOXYLATE TRANSPORTER"/>
    <property type="match status" value="1"/>
</dbReference>
<dbReference type="SUPFAM" id="SSF103473">
    <property type="entry name" value="MFS general substrate transporter"/>
    <property type="match status" value="1"/>
</dbReference>
<organism evidence="5 6">
    <name type="scientific">Xylaria bambusicola</name>
    <dbReference type="NCBI Taxonomy" id="326684"/>
    <lineage>
        <taxon>Eukaryota</taxon>
        <taxon>Fungi</taxon>
        <taxon>Dikarya</taxon>
        <taxon>Ascomycota</taxon>
        <taxon>Pezizomycotina</taxon>
        <taxon>Sordariomycetes</taxon>
        <taxon>Xylariomycetidae</taxon>
        <taxon>Xylariales</taxon>
        <taxon>Xylariaceae</taxon>
        <taxon>Xylaria</taxon>
    </lineage>
</organism>
<evidence type="ECO:0000256" key="2">
    <source>
        <dbReference type="ARBA" id="ARBA00006727"/>
    </source>
</evidence>
<dbReference type="InterPro" id="IPR036259">
    <property type="entry name" value="MFS_trans_sf"/>
</dbReference>
<gene>
    <name evidence="5" type="ORF">RRF57_000870</name>
</gene>
<proteinExistence type="inferred from homology"/>
<feature type="transmembrane region" description="Helical" evidence="3">
    <location>
        <begin position="368"/>
        <end position="386"/>
    </location>
</feature>
<feature type="transmembrane region" description="Helical" evidence="3">
    <location>
        <begin position="335"/>
        <end position="356"/>
    </location>
</feature>
<dbReference type="Gene3D" id="1.20.1250.20">
    <property type="entry name" value="MFS general substrate transporter like domains"/>
    <property type="match status" value="1"/>
</dbReference>
<protein>
    <recommendedName>
        <fullName evidence="4">Major facilitator superfamily (MFS) profile domain-containing protein</fullName>
    </recommendedName>
</protein>
<feature type="transmembrane region" description="Helical" evidence="3">
    <location>
        <begin position="259"/>
        <end position="279"/>
    </location>
</feature>
<evidence type="ECO:0000313" key="6">
    <source>
        <dbReference type="Proteomes" id="UP001305414"/>
    </source>
</evidence>
<feature type="transmembrane region" description="Helical" evidence="3">
    <location>
        <begin position="300"/>
        <end position="323"/>
    </location>
</feature>
<dbReference type="AlphaFoldDB" id="A0AAN7UFA9"/>
<feature type="transmembrane region" description="Helical" evidence="3">
    <location>
        <begin position="192"/>
        <end position="215"/>
    </location>
</feature>
<keyword evidence="3" id="KW-0812">Transmembrane</keyword>
<dbReference type="Pfam" id="PF07690">
    <property type="entry name" value="MFS_1"/>
    <property type="match status" value="1"/>
</dbReference>
<feature type="transmembrane region" description="Helical" evidence="3">
    <location>
        <begin position="165"/>
        <end position="186"/>
    </location>
</feature>
<dbReference type="InterPro" id="IPR050327">
    <property type="entry name" value="Proton-linked_MCT"/>
</dbReference>
<keyword evidence="3" id="KW-1133">Transmembrane helix</keyword>
<dbReference type="GO" id="GO:0022857">
    <property type="term" value="F:transmembrane transporter activity"/>
    <property type="evidence" value="ECO:0007669"/>
    <property type="project" value="InterPro"/>
</dbReference>
<feature type="transmembrane region" description="Helical" evidence="3">
    <location>
        <begin position="392"/>
        <end position="412"/>
    </location>
</feature>
<evidence type="ECO:0000256" key="1">
    <source>
        <dbReference type="ARBA" id="ARBA00004141"/>
    </source>
</evidence>
<evidence type="ECO:0000259" key="4">
    <source>
        <dbReference type="PROSITE" id="PS50850"/>
    </source>
</evidence>
<keyword evidence="3" id="KW-0472">Membrane</keyword>
<dbReference type="EMBL" id="JAWHQM010000002">
    <property type="protein sequence ID" value="KAK5625154.1"/>
    <property type="molecule type" value="Genomic_DNA"/>
</dbReference>
<evidence type="ECO:0000256" key="3">
    <source>
        <dbReference type="SAM" id="Phobius"/>
    </source>
</evidence>
<comment type="caution">
    <text evidence="5">The sequence shown here is derived from an EMBL/GenBank/DDBJ whole genome shotgun (WGS) entry which is preliminary data.</text>
</comment>
<dbReference type="InterPro" id="IPR011701">
    <property type="entry name" value="MFS"/>
</dbReference>
<dbReference type="PROSITE" id="PS50850">
    <property type="entry name" value="MFS"/>
    <property type="match status" value="1"/>
</dbReference>
<dbReference type="InterPro" id="IPR020846">
    <property type="entry name" value="MFS_dom"/>
</dbReference>
<accession>A0AAN7UFA9</accession>
<dbReference type="Proteomes" id="UP001305414">
    <property type="component" value="Unassembled WGS sequence"/>
</dbReference>
<feature type="transmembrane region" description="Helical" evidence="3">
    <location>
        <begin position="227"/>
        <end position="247"/>
    </location>
</feature>
<comment type="similarity">
    <text evidence="2">Belongs to the major facilitator superfamily. Monocarboxylate porter (TC 2.A.1.13) family.</text>
</comment>
<keyword evidence="6" id="KW-1185">Reference proteome</keyword>
<feature type="domain" description="Major facilitator superfamily (MFS) profile" evidence="4">
    <location>
        <begin position="102"/>
        <end position="479"/>
    </location>
</feature>
<feature type="transmembrane region" description="Helical" evidence="3">
    <location>
        <begin position="140"/>
        <end position="158"/>
    </location>
</feature>